<organism evidence="5 6">
    <name type="scientific">Candidatus Nomurabacteria bacterium GW2011_GWF2_40_12</name>
    <dbReference type="NCBI Taxonomy" id="1618776"/>
    <lineage>
        <taxon>Bacteria</taxon>
        <taxon>Candidatus Nomuraibacteriota</taxon>
    </lineage>
</organism>
<dbReference type="GO" id="GO:0005829">
    <property type="term" value="C:cytosol"/>
    <property type="evidence" value="ECO:0007669"/>
    <property type="project" value="TreeGrafter"/>
</dbReference>
<dbReference type="Pfam" id="PF01668">
    <property type="entry name" value="SmpB"/>
    <property type="match status" value="1"/>
</dbReference>
<comment type="caution">
    <text evidence="5">The sequence shown here is derived from an EMBL/GenBank/DDBJ whole genome shotgun (WGS) entry which is preliminary data.</text>
</comment>
<feature type="region of interest" description="Disordered" evidence="4">
    <location>
        <begin position="128"/>
        <end position="155"/>
    </location>
</feature>
<dbReference type="PROSITE" id="PS01317">
    <property type="entry name" value="SSRP"/>
    <property type="match status" value="1"/>
</dbReference>
<dbReference type="GO" id="GO:0003723">
    <property type="term" value="F:RNA binding"/>
    <property type="evidence" value="ECO:0007669"/>
    <property type="project" value="UniProtKB-UniRule"/>
</dbReference>
<dbReference type="PANTHER" id="PTHR30308">
    <property type="entry name" value="TMRNA-BINDING COMPONENT OF TRANS-TRANSLATION TAGGING COMPLEX"/>
    <property type="match status" value="1"/>
</dbReference>
<dbReference type="PANTHER" id="PTHR30308:SF2">
    <property type="entry name" value="SSRA-BINDING PROTEIN"/>
    <property type="match status" value="1"/>
</dbReference>
<dbReference type="NCBIfam" id="NF003843">
    <property type="entry name" value="PRK05422.1"/>
    <property type="match status" value="1"/>
</dbReference>
<comment type="similarity">
    <text evidence="3">Belongs to the SmpB family.</text>
</comment>
<dbReference type="NCBIfam" id="TIGR00086">
    <property type="entry name" value="smpB"/>
    <property type="match status" value="1"/>
</dbReference>
<keyword evidence="2 3" id="KW-0694">RNA-binding</keyword>
<evidence type="ECO:0000313" key="5">
    <source>
        <dbReference type="EMBL" id="KKR42328.1"/>
    </source>
</evidence>
<dbReference type="Gene3D" id="2.40.280.10">
    <property type="match status" value="1"/>
</dbReference>
<sequence length="155" mass="17999">MASYAENRKARFNYEFLEKYETGIELVGTEVKSVRSGQMSLEGAFVIIRGGEAFLINSNIPPFQPKNAPLDYDPLRNRKLLLTKKEIKELSENEKNKSLTIVPISVYNKNRKIKLEIALAKGKKKFDKRETIKKRETDREIRREYKDLPAGRHGR</sequence>
<dbReference type="InterPro" id="IPR000037">
    <property type="entry name" value="SsrA-bd_prot"/>
</dbReference>
<dbReference type="InterPro" id="IPR020081">
    <property type="entry name" value="SsrA-bd_prot_CS"/>
</dbReference>
<comment type="subcellular location">
    <subcellularLocation>
        <location evidence="3">Cytoplasm</location>
    </subcellularLocation>
    <text evidence="3">The tmRNA-SmpB complex associates with stalled 70S ribosomes.</text>
</comment>
<proteinExistence type="inferred from homology"/>
<dbReference type="GO" id="GO:0070930">
    <property type="term" value="P:trans-translation-dependent protein tagging"/>
    <property type="evidence" value="ECO:0007669"/>
    <property type="project" value="TreeGrafter"/>
</dbReference>
<accession>A0A0G0QQB7</accession>
<dbReference type="SUPFAM" id="SSF74982">
    <property type="entry name" value="Small protein B (SmpB)"/>
    <property type="match status" value="1"/>
</dbReference>
<evidence type="ECO:0000256" key="3">
    <source>
        <dbReference type="HAMAP-Rule" id="MF_00023"/>
    </source>
</evidence>
<dbReference type="InterPro" id="IPR023620">
    <property type="entry name" value="SmpB"/>
</dbReference>
<keyword evidence="1 3" id="KW-0963">Cytoplasm</keyword>
<dbReference type="EMBL" id="LBYC01000016">
    <property type="protein sequence ID" value="KKR42328.1"/>
    <property type="molecule type" value="Genomic_DNA"/>
</dbReference>
<protein>
    <recommendedName>
        <fullName evidence="3">SsrA-binding protein</fullName>
    </recommendedName>
    <alternativeName>
        <fullName evidence="3">Small protein B</fullName>
    </alternativeName>
</protein>
<comment type="function">
    <text evidence="3">Required for rescue of stalled ribosomes mediated by trans-translation. Binds to transfer-messenger RNA (tmRNA), required for stable association of tmRNA with ribosomes. tmRNA and SmpB together mimic tRNA shape, replacing the anticodon stem-loop with SmpB. tmRNA is encoded by the ssrA gene; the 2 termini fold to resemble tRNA(Ala) and it encodes a 'tag peptide', a short internal open reading frame. During trans-translation Ala-aminoacylated tmRNA acts like a tRNA, entering the A-site of stalled ribosomes, displacing the stalled mRNA. The ribosome then switches to translate the ORF on the tmRNA; the nascent peptide is terminated with the 'tag peptide' encoded by the tmRNA and targeted for degradation. The ribosome is freed to recommence translation, which seems to be the essential function of trans-translation.</text>
</comment>
<dbReference type="PATRIC" id="fig|1618776.3.peg.637"/>
<dbReference type="AlphaFoldDB" id="A0A0G0QQB7"/>
<gene>
    <name evidence="3" type="primary">smpB</name>
    <name evidence="5" type="ORF">UT78_C0016G0001</name>
</gene>
<evidence type="ECO:0000256" key="4">
    <source>
        <dbReference type="SAM" id="MobiDB-lite"/>
    </source>
</evidence>
<evidence type="ECO:0000256" key="2">
    <source>
        <dbReference type="ARBA" id="ARBA00022884"/>
    </source>
</evidence>
<reference evidence="5 6" key="1">
    <citation type="journal article" date="2015" name="Nature">
        <title>rRNA introns, odd ribosomes, and small enigmatic genomes across a large radiation of phyla.</title>
        <authorList>
            <person name="Brown C.T."/>
            <person name="Hug L.A."/>
            <person name="Thomas B.C."/>
            <person name="Sharon I."/>
            <person name="Castelle C.J."/>
            <person name="Singh A."/>
            <person name="Wilkins M.J."/>
            <person name="Williams K.H."/>
            <person name="Banfield J.F."/>
        </authorList>
    </citation>
    <scope>NUCLEOTIDE SEQUENCE [LARGE SCALE GENOMIC DNA]</scope>
</reference>
<dbReference type="Proteomes" id="UP000034301">
    <property type="component" value="Unassembled WGS sequence"/>
</dbReference>
<evidence type="ECO:0000313" key="6">
    <source>
        <dbReference type="Proteomes" id="UP000034301"/>
    </source>
</evidence>
<dbReference type="GO" id="GO:0070929">
    <property type="term" value="P:trans-translation"/>
    <property type="evidence" value="ECO:0007669"/>
    <property type="project" value="UniProtKB-UniRule"/>
</dbReference>
<dbReference type="HAMAP" id="MF_00023">
    <property type="entry name" value="SmpB"/>
    <property type="match status" value="1"/>
</dbReference>
<dbReference type="CDD" id="cd09294">
    <property type="entry name" value="SmpB"/>
    <property type="match status" value="1"/>
</dbReference>
<name>A0A0G0QQB7_9BACT</name>
<evidence type="ECO:0000256" key="1">
    <source>
        <dbReference type="ARBA" id="ARBA00022490"/>
    </source>
</evidence>